<sequence length="414" mass="47519">MFSALLSLSGRILGERQATASLPSNRNPRRPPEGWSLETIPLEIVLQVAKFLSRIERASLALVSRGMLIRLGTDVFKLDSRAQYAFLHLLHRDGMFLPDVLCPVCRVFHSPFPIHDLTSKSCYRSMRACQTQQSWERGDTPYLPVQVTFNTVAAVLSCSRHNMTRLFAPETLASSHKVEEDLFKIHTYYNFRVVCGHLIIKTEKLILPAKHADDILDAVRHASKVFEEHPWDVGKCCRHVTWASQYPIPLKSLPAENHEGVDDLLESKHREHHHCAWNHSLPCTLDCGLSNQNKNNFLVEACDLCFTDYSLGFVDLPDTRGRACVLTSWKDLGRGQIPADEEWQSHLWPDHSMTFRDSFHPSRSPVVPDIYRGYEKPQEWGGGRSQHRPSIDEKRFIRLGQEKKNKFRFEERGD</sequence>
<proteinExistence type="predicted"/>
<accession>A0AAE0HUJ2</accession>
<reference evidence="2" key="1">
    <citation type="journal article" date="2023" name="Mol. Phylogenet. Evol.">
        <title>Genome-scale phylogeny and comparative genomics of the fungal order Sordariales.</title>
        <authorList>
            <person name="Hensen N."/>
            <person name="Bonometti L."/>
            <person name="Westerberg I."/>
            <person name="Brannstrom I.O."/>
            <person name="Guillou S."/>
            <person name="Cros-Aarteil S."/>
            <person name="Calhoun S."/>
            <person name="Haridas S."/>
            <person name="Kuo A."/>
            <person name="Mondo S."/>
            <person name="Pangilinan J."/>
            <person name="Riley R."/>
            <person name="LaButti K."/>
            <person name="Andreopoulos B."/>
            <person name="Lipzen A."/>
            <person name="Chen C."/>
            <person name="Yan M."/>
            <person name="Daum C."/>
            <person name="Ng V."/>
            <person name="Clum A."/>
            <person name="Steindorff A."/>
            <person name="Ohm R.A."/>
            <person name="Martin F."/>
            <person name="Silar P."/>
            <person name="Natvig D.O."/>
            <person name="Lalanne C."/>
            <person name="Gautier V."/>
            <person name="Ament-Velasquez S.L."/>
            <person name="Kruys A."/>
            <person name="Hutchinson M.I."/>
            <person name="Powell A.J."/>
            <person name="Barry K."/>
            <person name="Miller A.N."/>
            <person name="Grigoriev I.V."/>
            <person name="Debuchy R."/>
            <person name="Gladieux P."/>
            <person name="Hiltunen Thoren M."/>
            <person name="Johannesson H."/>
        </authorList>
    </citation>
    <scope>NUCLEOTIDE SEQUENCE</scope>
    <source>
        <strain evidence="2">CBS 118394</strain>
    </source>
</reference>
<feature type="region of interest" description="Disordered" evidence="1">
    <location>
        <begin position="376"/>
        <end position="395"/>
    </location>
</feature>
<evidence type="ECO:0000313" key="2">
    <source>
        <dbReference type="EMBL" id="KAK3313164.1"/>
    </source>
</evidence>
<evidence type="ECO:0000313" key="3">
    <source>
        <dbReference type="Proteomes" id="UP001283341"/>
    </source>
</evidence>
<dbReference type="AlphaFoldDB" id="A0AAE0HUJ2"/>
<evidence type="ECO:0000256" key="1">
    <source>
        <dbReference type="SAM" id="MobiDB-lite"/>
    </source>
</evidence>
<keyword evidence="3" id="KW-1185">Reference proteome</keyword>
<reference evidence="2" key="2">
    <citation type="submission" date="2023-06" db="EMBL/GenBank/DDBJ databases">
        <authorList>
            <consortium name="Lawrence Berkeley National Laboratory"/>
            <person name="Haridas S."/>
            <person name="Hensen N."/>
            <person name="Bonometti L."/>
            <person name="Westerberg I."/>
            <person name="Brannstrom I.O."/>
            <person name="Guillou S."/>
            <person name="Cros-Aarteil S."/>
            <person name="Calhoun S."/>
            <person name="Kuo A."/>
            <person name="Mondo S."/>
            <person name="Pangilinan J."/>
            <person name="Riley R."/>
            <person name="Labutti K."/>
            <person name="Andreopoulos B."/>
            <person name="Lipzen A."/>
            <person name="Chen C."/>
            <person name="Yanf M."/>
            <person name="Daum C."/>
            <person name="Ng V."/>
            <person name="Clum A."/>
            <person name="Steindorff A."/>
            <person name="Ohm R."/>
            <person name="Martin F."/>
            <person name="Silar P."/>
            <person name="Natvig D."/>
            <person name="Lalanne C."/>
            <person name="Gautier V."/>
            <person name="Ament-Velasquez S.L."/>
            <person name="Kruys A."/>
            <person name="Hutchinson M.I."/>
            <person name="Powell A.J."/>
            <person name="Barry K."/>
            <person name="Miller A.N."/>
            <person name="Grigoriev I.V."/>
            <person name="Debuchy R."/>
            <person name="Gladieux P."/>
            <person name="Thoren M.H."/>
            <person name="Johannesson H."/>
        </authorList>
    </citation>
    <scope>NUCLEOTIDE SEQUENCE</scope>
    <source>
        <strain evidence="2">CBS 118394</strain>
    </source>
</reference>
<organism evidence="2 3">
    <name type="scientific">Apodospora peruviana</name>
    <dbReference type="NCBI Taxonomy" id="516989"/>
    <lineage>
        <taxon>Eukaryota</taxon>
        <taxon>Fungi</taxon>
        <taxon>Dikarya</taxon>
        <taxon>Ascomycota</taxon>
        <taxon>Pezizomycotina</taxon>
        <taxon>Sordariomycetes</taxon>
        <taxon>Sordariomycetidae</taxon>
        <taxon>Sordariales</taxon>
        <taxon>Lasiosphaeriaceae</taxon>
        <taxon>Apodospora</taxon>
    </lineage>
</organism>
<comment type="caution">
    <text evidence="2">The sequence shown here is derived from an EMBL/GenBank/DDBJ whole genome shotgun (WGS) entry which is preliminary data.</text>
</comment>
<dbReference type="Proteomes" id="UP001283341">
    <property type="component" value="Unassembled WGS sequence"/>
</dbReference>
<dbReference type="EMBL" id="JAUEDM010000008">
    <property type="protein sequence ID" value="KAK3313164.1"/>
    <property type="molecule type" value="Genomic_DNA"/>
</dbReference>
<evidence type="ECO:0008006" key="4">
    <source>
        <dbReference type="Google" id="ProtNLM"/>
    </source>
</evidence>
<name>A0AAE0HUJ2_9PEZI</name>
<gene>
    <name evidence="2" type="ORF">B0H66DRAFT_387481</name>
</gene>
<protein>
    <recommendedName>
        <fullName evidence="4">F-box domain-containing protein</fullName>
    </recommendedName>
</protein>